<gene>
    <name evidence="1" type="ORF">B7H23_06260</name>
</gene>
<dbReference type="Proteomes" id="UP000215405">
    <property type="component" value="Unassembled WGS sequence"/>
</dbReference>
<protein>
    <recommendedName>
        <fullName evidence="3">Flagellar protein FlgN</fullName>
    </recommendedName>
</protein>
<evidence type="ECO:0008006" key="3">
    <source>
        <dbReference type="Google" id="ProtNLM"/>
    </source>
</evidence>
<name>A0A231V2Y4_9HYPH</name>
<comment type="caution">
    <text evidence="1">The sequence shown here is derived from an EMBL/GenBank/DDBJ whole genome shotgun (WGS) entry which is preliminary data.</text>
</comment>
<keyword evidence="2" id="KW-1185">Reference proteome</keyword>
<evidence type="ECO:0000313" key="2">
    <source>
        <dbReference type="Proteomes" id="UP000215405"/>
    </source>
</evidence>
<sequence>MSEDDPLDRRMTSEGVGAAERLIGSISRCLAEETEYLRVNGEGELSHFNTRKNQLLTEFVRLGARLHENEIQAIDRNKLSDLNKAIAANRRQIEISIYVNRKVTDTLMDMARDSEDDGTYSMTPGMYG</sequence>
<proteinExistence type="predicted"/>
<dbReference type="EMBL" id="NBYO01000001">
    <property type="protein sequence ID" value="OXT02497.1"/>
    <property type="molecule type" value="Genomic_DNA"/>
</dbReference>
<organism evidence="1 2">
    <name type="scientific">Notoacmeibacter marinus</name>
    <dbReference type="NCBI Taxonomy" id="1876515"/>
    <lineage>
        <taxon>Bacteria</taxon>
        <taxon>Pseudomonadati</taxon>
        <taxon>Pseudomonadota</taxon>
        <taxon>Alphaproteobacteria</taxon>
        <taxon>Hyphomicrobiales</taxon>
        <taxon>Notoacmeibacteraceae</taxon>
        <taxon>Notoacmeibacter</taxon>
    </lineage>
</organism>
<dbReference type="AlphaFoldDB" id="A0A231V2Y4"/>
<accession>A0A231V2Y4</accession>
<reference evidence="2" key="1">
    <citation type="journal article" date="2017" name="Int. J. Syst. Evol. Microbiol.">
        <title>Notoacmeibacter marinus gen. nov., sp. nov., isolated from the gut of a limpet and proposal of Notoacmeibacteraceae fam. nov. in the order Rhizobiales of the class Alphaproteobacteria.</title>
        <authorList>
            <person name="Huang Z."/>
            <person name="Guo F."/>
            <person name="Lai Q."/>
        </authorList>
    </citation>
    <scope>NUCLEOTIDE SEQUENCE [LARGE SCALE GENOMIC DNA]</scope>
    <source>
        <strain evidence="2">XMTR2A4</strain>
    </source>
</reference>
<evidence type="ECO:0000313" key="1">
    <source>
        <dbReference type="EMBL" id="OXT02497.1"/>
    </source>
</evidence>